<organism evidence="2 3">
    <name type="scientific">Ceratodon purpureus</name>
    <name type="common">Fire moss</name>
    <name type="synonym">Dicranum purpureum</name>
    <dbReference type="NCBI Taxonomy" id="3225"/>
    <lineage>
        <taxon>Eukaryota</taxon>
        <taxon>Viridiplantae</taxon>
        <taxon>Streptophyta</taxon>
        <taxon>Embryophyta</taxon>
        <taxon>Bryophyta</taxon>
        <taxon>Bryophytina</taxon>
        <taxon>Bryopsida</taxon>
        <taxon>Dicranidae</taxon>
        <taxon>Pseudoditrichales</taxon>
        <taxon>Ditrichaceae</taxon>
        <taxon>Ceratodon</taxon>
    </lineage>
</organism>
<evidence type="ECO:0000313" key="2">
    <source>
        <dbReference type="EMBL" id="KAG0576874.1"/>
    </source>
</evidence>
<protein>
    <submittedName>
        <fullName evidence="2">Uncharacterized protein</fullName>
    </submittedName>
</protein>
<evidence type="ECO:0000256" key="1">
    <source>
        <dbReference type="SAM" id="MobiDB-lite"/>
    </source>
</evidence>
<reference evidence="2" key="1">
    <citation type="submission" date="2020-06" db="EMBL/GenBank/DDBJ databases">
        <title>WGS assembly of Ceratodon purpureus strain R40.</title>
        <authorList>
            <person name="Carey S.B."/>
            <person name="Jenkins J."/>
            <person name="Shu S."/>
            <person name="Lovell J.T."/>
            <person name="Sreedasyam A."/>
            <person name="Maumus F."/>
            <person name="Tiley G.P."/>
            <person name="Fernandez-Pozo N."/>
            <person name="Barry K."/>
            <person name="Chen C."/>
            <person name="Wang M."/>
            <person name="Lipzen A."/>
            <person name="Daum C."/>
            <person name="Saski C.A."/>
            <person name="Payton A.C."/>
            <person name="Mcbreen J.C."/>
            <person name="Conrad R.E."/>
            <person name="Kollar L.M."/>
            <person name="Olsson S."/>
            <person name="Huttunen S."/>
            <person name="Landis J.B."/>
            <person name="Wickett N.J."/>
            <person name="Johnson M.G."/>
            <person name="Rensing S.A."/>
            <person name="Grimwood J."/>
            <person name="Schmutz J."/>
            <person name="Mcdaniel S.F."/>
        </authorList>
    </citation>
    <scope>NUCLEOTIDE SEQUENCE</scope>
    <source>
        <strain evidence="2">R40</strain>
    </source>
</reference>
<keyword evidence="3" id="KW-1185">Reference proteome</keyword>
<proteinExistence type="predicted"/>
<dbReference type="Proteomes" id="UP000822688">
    <property type="component" value="Chromosome 5"/>
</dbReference>
<name>A0A8T0I0C5_CERPU</name>
<dbReference type="EMBL" id="CM026425">
    <property type="protein sequence ID" value="KAG0576874.1"/>
    <property type="molecule type" value="Genomic_DNA"/>
</dbReference>
<accession>A0A8T0I0C5</accession>
<comment type="caution">
    <text evidence="2">The sequence shown here is derived from an EMBL/GenBank/DDBJ whole genome shotgun (WGS) entry which is preliminary data.</text>
</comment>
<feature type="region of interest" description="Disordered" evidence="1">
    <location>
        <begin position="42"/>
        <end position="62"/>
    </location>
</feature>
<evidence type="ECO:0000313" key="3">
    <source>
        <dbReference type="Proteomes" id="UP000822688"/>
    </source>
</evidence>
<dbReference type="AlphaFoldDB" id="A0A8T0I0C5"/>
<sequence>MSRLSIDDMFYGKPERVRYVAGGGSGSYGGYQAGPHYYSDGDDYYSHRHSGHSGRAPVYPSSVSGRPILPDVRLSVPMDTLRCVYRQYTVSSSHRLSFRLRRRRPGGLHG</sequence>
<gene>
    <name evidence="2" type="ORF">KC19_5G114900</name>
</gene>